<reference evidence="2" key="1">
    <citation type="submission" date="2021-02" db="EMBL/GenBank/DDBJ databases">
        <authorList>
            <person name="Dougan E. K."/>
            <person name="Rhodes N."/>
            <person name="Thang M."/>
            <person name="Chan C."/>
        </authorList>
    </citation>
    <scope>NUCLEOTIDE SEQUENCE</scope>
</reference>
<evidence type="ECO:0000313" key="2">
    <source>
        <dbReference type="EMBL" id="CAE8732639.1"/>
    </source>
</evidence>
<dbReference type="EMBL" id="CAJNNW010036197">
    <property type="protein sequence ID" value="CAE8732639.1"/>
    <property type="molecule type" value="Genomic_DNA"/>
</dbReference>
<accession>A0A813LLC0</accession>
<protein>
    <submittedName>
        <fullName evidence="2">Uncharacterized protein</fullName>
    </submittedName>
</protein>
<dbReference type="AlphaFoldDB" id="A0A813LLC0"/>
<proteinExistence type="predicted"/>
<feature type="region of interest" description="Disordered" evidence="1">
    <location>
        <begin position="78"/>
        <end position="99"/>
    </location>
</feature>
<comment type="caution">
    <text evidence="2">The sequence shown here is derived from an EMBL/GenBank/DDBJ whole genome shotgun (WGS) entry which is preliminary data.</text>
</comment>
<sequence>VAGDLAPRVQQGFPLRDAAADSDRDTGKIWKAGSYHAFPVPIVSRSGFWRLHATVAYSSLARLLAPSTGAAANAPCAAPRESSVTSESVQGVSSIWFAK</sequence>
<dbReference type="Proteomes" id="UP000626109">
    <property type="component" value="Unassembled WGS sequence"/>
</dbReference>
<feature type="compositionally biased region" description="Polar residues" evidence="1">
    <location>
        <begin position="82"/>
        <end position="93"/>
    </location>
</feature>
<gene>
    <name evidence="2" type="ORF">PGLA2088_LOCUS46482</name>
</gene>
<name>A0A813LLC0_POLGL</name>
<evidence type="ECO:0000256" key="1">
    <source>
        <dbReference type="SAM" id="MobiDB-lite"/>
    </source>
</evidence>
<feature type="non-terminal residue" evidence="2">
    <location>
        <position position="99"/>
    </location>
</feature>
<evidence type="ECO:0000313" key="3">
    <source>
        <dbReference type="Proteomes" id="UP000626109"/>
    </source>
</evidence>
<organism evidence="2 3">
    <name type="scientific">Polarella glacialis</name>
    <name type="common">Dinoflagellate</name>
    <dbReference type="NCBI Taxonomy" id="89957"/>
    <lineage>
        <taxon>Eukaryota</taxon>
        <taxon>Sar</taxon>
        <taxon>Alveolata</taxon>
        <taxon>Dinophyceae</taxon>
        <taxon>Suessiales</taxon>
        <taxon>Suessiaceae</taxon>
        <taxon>Polarella</taxon>
    </lineage>
</organism>